<evidence type="ECO:0000313" key="1">
    <source>
        <dbReference type="EMBL" id="GGE01464.1"/>
    </source>
</evidence>
<protein>
    <submittedName>
        <fullName evidence="1">DUF493 domain-containing protein</fullName>
    </submittedName>
</protein>
<name>A0A8J2VEK9_9FLAO</name>
<dbReference type="SUPFAM" id="SSF117991">
    <property type="entry name" value="YbeD/HP0495-like"/>
    <property type="match status" value="1"/>
</dbReference>
<evidence type="ECO:0000313" key="2">
    <source>
        <dbReference type="Proteomes" id="UP000652231"/>
    </source>
</evidence>
<organism evidence="1 2">
    <name type="scientific">Planktosalinus lacus</name>
    <dbReference type="NCBI Taxonomy" id="1526573"/>
    <lineage>
        <taxon>Bacteria</taxon>
        <taxon>Pseudomonadati</taxon>
        <taxon>Bacteroidota</taxon>
        <taxon>Flavobacteriia</taxon>
        <taxon>Flavobacteriales</taxon>
        <taxon>Flavobacteriaceae</taxon>
        <taxon>Planktosalinus</taxon>
    </lineage>
</organism>
<dbReference type="RefSeq" id="WP_188443272.1">
    <property type="nucleotide sequence ID" value="NZ_BMGK01000014.1"/>
</dbReference>
<accession>A0A8J2VEK9</accession>
<keyword evidence="2" id="KW-1185">Reference proteome</keyword>
<dbReference type="EMBL" id="BMGK01000014">
    <property type="protein sequence ID" value="GGE01464.1"/>
    <property type="molecule type" value="Genomic_DNA"/>
</dbReference>
<gene>
    <name evidence="1" type="ORF">GCM10011312_26170</name>
</gene>
<proteinExistence type="predicted"/>
<dbReference type="InterPro" id="IPR007454">
    <property type="entry name" value="UPF0250_YbeD-like"/>
</dbReference>
<reference evidence="1" key="2">
    <citation type="submission" date="2020-09" db="EMBL/GenBank/DDBJ databases">
        <authorList>
            <person name="Sun Q."/>
            <person name="Zhou Y."/>
        </authorList>
    </citation>
    <scope>NUCLEOTIDE SEQUENCE</scope>
    <source>
        <strain evidence="1">CGMCC 1.12924</strain>
    </source>
</reference>
<dbReference type="AlphaFoldDB" id="A0A8J2VEK9"/>
<reference evidence="1" key="1">
    <citation type="journal article" date="2014" name="Int. J. Syst. Evol. Microbiol.">
        <title>Complete genome sequence of Corynebacterium casei LMG S-19264T (=DSM 44701T), isolated from a smear-ripened cheese.</title>
        <authorList>
            <consortium name="US DOE Joint Genome Institute (JGI-PGF)"/>
            <person name="Walter F."/>
            <person name="Albersmeier A."/>
            <person name="Kalinowski J."/>
            <person name="Ruckert C."/>
        </authorList>
    </citation>
    <scope>NUCLEOTIDE SEQUENCE</scope>
    <source>
        <strain evidence="1">CGMCC 1.12924</strain>
    </source>
</reference>
<comment type="caution">
    <text evidence="1">The sequence shown here is derived from an EMBL/GenBank/DDBJ whole genome shotgun (WGS) entry which is preliminary data.</text>
</comment>
<dbReference type="Pfam" id="PF04359">
    <property type="entry name" value="DUF493"/>
    <property type="match status" value="1"/>
</dbReference>
<dbReference type="InterPro" id="IPR027471">
    <property type="entry name" value="YbeD-like_sf"/>
</dbReference>
<dbReference type="Proteomes" id="UP000652231">
    <property type="component" value="Unassembled WGS sequence"/>
</dbReference>
<sequence length="96" mass="11205">MNSDQKTVEFYKKLKEKLSNDTLWPSNYLYKFIVPSDEEKVFQIKEAFKSHEANIQLKESSKGNFVSVSIHVRMKNPDAVIEKYLEVSYIEGIISL</sequence>
<dbReference type="Gene3D" id="3.30.70.260">
    <property type="match status" value="1"/>
</dbReference>